<evidence type="ECO:0000313" key="4">
    <source>
        <dbReference type="EMBL" id="KAE9398656.1"/>
    </source>
</evidence>
<dbReference type="EMBL" id="ML769480">
    <property type="protein sequence ID" value="KAE9398656.1"/>
    <property type="molecule type" value="Genomic_DNA"/>
</dbReference>
<dbReference type="AlphaFoldDB" id="A0A6A4HKM8"/>
<evidence type="ECO:0008006" key="6">
    <source>
        <dbReference type="Google" id="ProtNLM"/>
    </source>
</evidence>
<evidence type="ECO:0000259" key="3">
    <source>
        <dbReference type="Pfam" id="PF18721"/>
    </source>
</evidence>
<organism evidence="4 5">
    <name type="scientific">Gymnopus androsaceus JB14</name>
    <dbReference type="NCBI Taxonomy" id="1447944"/>
    <lineage>
        <taxon>Eukaryota</taxon>
        <taxon>Fungi</taxon>
        <taxon>Dikarya</taxon>
        <taxon>Basidiomycota</taxon>
        <taxon>Agaricomycotina</taxon>
        <taxon>Agaricomycetes</taxon>
        <taxon>Agaricomycetidae</taxon>
        <taxon>Agaricales</taxon>
        <taxon>Marasmiineae</taxon>
        <taxon>Omphalotaceae</taxon>
        <taxon>Gymnopus</taxon>
    </lineage>
</organism>
<feature type="domain" description="CxC6 like cysteine cluster associated with KDZ" evidence="3">
    <location>
        <begin position="169"/>
        <end position="236"/>
    </location>
</feature>
<dbReference type="Pfam" id="PF18721">
    <property type="entry name" value="CxC6"/>
    <property type="match status" value="1"/>
</dbReference>
<reference evidence="4" key="1">
    <citation type="journal article" date="2019" name="Environ. Microbiol.">
        <title>Fungal ecological strategies reflected in gene transcription - a case study of two litter decomposers.</title>
        <authorList>
            <person name="Barbi F."/>
            <person name="Kohler A."/>
            <person name="Barry K."/>
            <person name="Baskaran P."/>
            <person name="Daum C."/>
            <person name="Fauchery L."/>
            <person name="Ihrmark K."/>
            <person name="Kuo A."/>
            <person name="LaButti K."/>
            <person name="Lipzen A."/>
            <person name="Morin E."/>
            <person name="Grigoriev I.V."/>
            <person name="Henrissat B."/>
            <person name="Lindahl B."/>
            <person name="Martin F."/>
        </authorList>
    </citation>
    <scope>NUCLEOTIDE SEQUENCE</scope>
    <source>
        <strain evidence="4">JB14</strain>
    </source>
</reference>
<feature type="region of interest" description="Disordered" evidence="1">
    <location>
        <begin position="262"/>
        <end position="287"/>
    </location>
</feature>
<evidence type="ECO:0000313" key="5">
    <source>
        <dbReference type="Proteomes" id="UP000799118"/>
    </source>
</evidence>
<proteinExistence type="predicted"/>
<dbReference type="Proteomes" id="UP000799118">
    <property type="component" value="Unassembled WGS sequence"/>
</dbReference>
<sequence>MLHIQRSELAIIDCKTQFYSNYYVRDGVRTYYEGVPAVIEVSKHHYVERELAELFVAQMVMSWTSATNASQIYNTLYSSTSTSSTPSLTADHVWNAFIILSLIRDSECRKAVLAVLDSGAQNDRFIQAMSERNQRIAEYGQDLINHYCDRCLKVTEKEDGKHYRIHALVADGICIGHPRCAFQDSLPCKNPLLSSKDRFCTLHQDENQICAITLCRHPVVAGFLTCDDPEHCRMENNRSSCQKAMFQLKHVLARQGIVQTANSQELDDVPNDDVEHTDGPDAPGPSTTFVEDSKDCLEKEDNENLKAIFGRLRTHAELVFHQPCGIMVRRTTCLRAESLTQVSVSIHQSLSFFGGQLQVCFYDNNCRLYCYLNAHDDPIKDELCLPVDPFHWKCKHKKTDIECAVHCNPCRFPELREDTEDQNGKWVFNSSVAKQNNVWLGGYLALVREIGFVKYNFFLDEMIHRKNELILAKLAKSSSPGLFVC</sequence>
<dbReference type="OrthoDB" id="3055037at2759"/>
<evidence type="ECO:0000259" key="2">
    <source>
        <dbReference type="Pfam" id="PF18718"/>
    </source>
</evidence>
<protein>
    <recommendedName>
        <fullName evidence="6">CxC6 like cysteine cluster associated with KDZ domain-containing protein</fullName>
    </recommendedName>
</protein>
<keyword evidence="5" id="KW-1185">Reference proteome</keyword>
<accession>A0A6A4HKM8</accession>
<gene>
    <name evidence="4" type="ORF">BT96DRAFT_821753</name>
</gene>
<feature type="domain" description="CxC5 like cysteine cluster associated with KDZ" evidence="2">
    <location>
        <begin position="11"/>
        <end position="76"/>
    </location>
</feature>
<name>A0A6A4HKM8_9AGAR</name>
<dbReference type="Pfam" id="PF18718">
    <property type="entry name" value="CxC5"/>
    <property type="match status" value="1"/>
</dbReference>
<dbReference type="InterPro" id="IPR040898">
    <property type="entry name" value="CxC6"/>
</dbReference>
<dbReference type="InterPro" id="IPR041539">
    <property type="entry name" value="CxC5"/>
</dbReference>
<evidence type="ECO:0000256" key="1">
    <source>
        <dbReference type="SAM" id="MobiDB-lite"/>
    </source>
</evidence>